<reference evidence="13 14" key="1">
    <citation type="submission" date="2017-09" db="EMBL/GenBank/DDBJ databases">
        <title>Reassesment of A. cryaerophilus.</title>
        <authorList>
            <person name="Perez-Cataluna A."/>
            <person name="Collado L."/>
            <person name="Salgado O."/>
            <person name="Lefinanco V."/>
            <person name="Figueras M.J."/>
        </authorList>
    </citation>
    <scope>NUCLEOTIDE SEQUENCE [LARGE SCALE GENOMIC DNA]</scope>
    <source>
        <strain evidence="13 14">LMG 9861</strain>
    </source>
</reference>
<keyword evidence="5" id="KW-0418">Kinase</keyword>
<keyword evidence="3" id="KW-0808">Transferase</keyword>
<dbReference type="CDD" id="cd00130">
    <property type="entry name" value="PAS"/>
    <property type="match status" value="1"/>
</dbReference>
<dbReference type="InterPro" id="IPR000700">
    <property type="entry name" value="PAS-assoc_C"/>
</dbReference>
<dbReference type="Gene3D" id="1.10.3210.10">
    <property type="entry name" value="Hypothetical protein af1432"/>
    <property type="match status" value="1"/>
</dbReference>
<dbReference type="InterPro" id="IPR029150">
    <property type="entry name" value="dCache_3"/>
</dbReference>
<dbReference type="InterPro" id="IPR052020">
    <property type="entry name" value="Cyclic_di-GMP/3'3'-cGAMP_PDE"/>
</dbReference>
<organism evidence="13 14">
    <name type="scientific">Aliarcobacter cryaerophilus</name>
    <dbReference type="NCBI Taxonomy" id="28198"/>
    <lineage>
        <taxon>Bacteria</taxon>
        <taxon>Pseudomonadati</taxon>
        <taxon>Campylobacterota</taxon>
        <taxon>Epsilonproteobacteria</taxon>
        <taxon>Campylobacterales</taxon>
        <taxon>Arcobacteraceae</taxon>
        <taxon>Aliarcobacter</taxon>
    </lineage>
</organism>
<dbReference type="FunFam" id="1.10.3210.10:FF:000018">
    <property type="entry name" value="Two-component system response regulator"/>
    <property type="match status" value="1"/>
</dbReference>
<dbReference type="GO" id="GO:0000160">
    <property type="term" value="P:phosphorelay signal transduction system"/>
    <property type="evidence" value="ECO:0007669"/>
    <property type="project" value="UniProtKB-KW"/>
</dbReference>
<dbReference type="CDD" id="cd00077">
    <property type="entry name" value="HDc"/>
    <property type="match status" value="1"/>
</dbReference>
<evidence type="ECO:0000256" key="9">
    <source>
        <dbReference type="SAM" id="Phobius"/>
    </source>
</evidence>
<evidence type="ECO:0000313" key="14">
    <source>
        <dbReference type="Proteomes" id="UP000239065"/>
    </source>
</evidence>
<dbReference type="GO" id="GO:0009214">
    <property type="term" value="P:cyclic nucleotide catabolic process"/>
    <property type="evidence" value="ECO:0007669"/>
    <property type="project" value="UniProtKB-ARBA"/>
</dbReference>
<dbReference type="SMART" id="SM00471">
    <property type="entry name" value="HDc"/>
    <property type="match status" value="1"/>
</dbReference>
<evidence type="ECO:0000259" key="12">
    <source>
        <dbReference type="PROSITE" id="PS51832"/>
    </source>
</evidence>
<evidence type="ECO:0000256" key="1">
    <source>
        <dbReference type="ARBA" id="ARBA00004370"/>
    </source>
</evidence>
<dbReference type="AlphaFoldDB" id="A0A2S9SMI3"/>
<dbReference type="Pfam" id="PF13487">
    <property type="entry name" value="HD_5"/>
    <property type="match status" value="1"/>
</dbReference>
<dbReference type="PROSITE" id="PS50112">
    <property type="entry name" value="PAS"/>
    <property type="match status" value="1"/>
</dbReference>
<proteinExistence type="predicted"/>
<dbReference type="InterPro" id="IPR003607">
    <property type="entry name" value="HD/PDEase_dom"/>
</dbReference>
<comment type="subcellular location">
    <subcellularLocation>
        <location evidence="1">Membrane</location>
    </subcellularLocation>
</comment>
<dbReference type="SUPFAM" id="SSF55785">
    <property type="entry name" value="PYP-like sensor domain (PAS domain)"/>
    <property type="match status" value="1"/>
</dbReference>
<dbReference type="GO" id="GO:0005524">
    <property type="term" value="F:ATP binding"/>
    <property type="evidence" value="ECO:0007669"/>
    <property type="project" value="UniProtKB-KW"/>
</dbReference>
<keyword evidence="8" id="KW-0902">Two-component regulatory system</keyword>
<keyword evidence="4" id="KW-0547">Nucleotide-binding</keyword>
<feature type="transmembrane region" description="Helical" evidence="9">
    <location>
        <begin position="288"/>
        <end position="307"/>
    </location>
</feature>
<keyword evidence="9" id="KW-0472">Membrane</keyword>
<feature type="domain" description="PAC" evidence="11">
    <location>
        <begin position="404"/>
        <end position="456"/>
    </location>
</feature>
<dbReference type="GO" id="GO:0016020">
    <property type="term" value="C:membrane"/>
    <property type="evidence" value="ECO:0007669"/>
    <property type="project" value="UniProtKB-SubCell"/>
</dbReference>
<dbReference type="Pfam" id="PF14827">
    <property type="entry name" value="dCache_3"/>
    <property type="match status" value="1"/>
</dbReference>
<feature type="domain" description="HD-GYP" evidence="12">
    <location>
        <begin position="450"/>
        <end position="647"/>
    </location>
</feature>
<dbReference type="RefSeq" id="WP_105909218.1">
    <property type="nucleotide sequence ID" value="NZ_NXGJ01000006.1"/>
</dbReference>
<dbReference type="PROSITE" id="PS50113">
    <property type="entry name" value="PAC"/>
    <property type="match status" value="1"/>
</dbReference>
<dbReference type="InterPro" id="IPR035965">
    <property type="entry name" value="PAS-like_dom_sf"/>
</dbReference>
<comment type="caution">
    <text evidence="13">The sequence shown here is derived from an EMBL/GenBank/DDBJ whole genome shotgun (WGS) entry which is preliminary data.</text>
</comment>
<dbReference type="SUPFAM" id="SSF103190">
    <property type="entry name" value="Sensory domain-like"/>
    <property type="match status" value="1"/>
</dbReference>
<keyword evidence="6" id="KW-0378">Hydrolase</keyword>
<evidence type="ECO:0000256" key="6">
    <source>
        <dbReference type="ARBA" id="ARBA00022801"/>
    </source>
</evidence>
<dbReference type="Proteomes" id="UP000239065">
    <property type="component" value="Unassembled WGS sequence"/>
</dbReference>
<evidence type="ECO:0000313" key="13">
    <source>
        <dbReference type="EMBL" id="PRM87797.1"/>
    </source>
</evidence>
<evidence type="ECO:0000256" key="2">
    <source>
        <dbReference type="ARBA" id="ARBA00022553"/>
    </source>
</evidence>
<dbReference type="InterPro" id="IPR037522">
    <property type="entry name" value="HD_GYP_dom"/>
</dbReference>
<dbReference type="GO" id="GO:0016301">
    <property type="term" value="F:kinase activity"/>
    <property type="evidence" value="ECO:0007669"/>
    <property type="project" value="UniProtKB-KW"/>
</dbReference>
<dbReference type="Pfam" id="PF08447">
    <property type="entry name" value="PAS_3"/>
    <property type="match status" value="1"/>
</dbReference>
<dbReference type="PROSITE" id="PS51832">
    <property type="entry name" value="HD_GYP"/>
    <property type="match status" value="1"/>
</dbReference>
<evidence type="ECO:0000259" key="10">
    <source>
        <dbReference type="PROSITE" id="PS50112"/>
    </source>
</evidence>
<dbReference type="InterPro" id="IPR000014">
    <property type="entry name" value="PAS"/>
</dbReference>
<sequence length="648" mass="75602">MKKILYFVIGFLVLLSISYYFYYSPKKEEITKEIFLEKSIQMRKLFTDEIKRKQDNTLNMAFILSQDENLINALKTKNKSLLNYDNTLLFLHDNSDYKNLWLQIVDKEGKSFYRSWKNMSGDDLSNVRTDLDELIKNPKPTTNISSGLFDLTLKAINPIYDLNGEFLGFVEFISKFNSISKNLKFEKIEPIFILSREKSKKLIEPFSKIFIRDNYIANIDANQSILKYIERRGVDKFLNIENYLLFDQYIVTNLQIKDTNGQDMGLFLLFFEKNRLDYSSLINFKNQYLYIVIIFSILYLIVFLYLLKTMYAKELDNDVKIKTKMIQEQQNKLEKLLDIYDKNVIFSRTDLRGIITHASSAFCKISGYTKDELLGQPHSIVRHPDMTKSTFKKIWDKLAAKEKITIEIKNLRKDGSYYWVVADFEPEYDDLGNHIGYFAVREDITANKEIEELQKEVIFTMGSIAEFRSKETGEHIKRVAKYSRILAAAYGLCEDDIDMLELASPMHDIGKIAIPDAILNKPGKLTNEEFEIIKTHAQKGHDMLGISNRPLFKVASQIALTHHEKYDGTGYPNSLKGEDIPIFGRITALADVFDAIGSDRCYKKAWEMEKVLEFIKEQRGKHFDPKLVDIFFDNLDDILKIKEEYQDI</sequence>
<keyword evidence="9" id="KW-0812">Transmembrane</keyword>
<evidence type="ECO:0000256" key="5">
    <source>
        <dbReference type="ARBA" id="ARBA00022777"/>
    </source>
</evidence>
<dbReference type="SUPFAM" id="SSF109604">
    <property type="entry name" value="HD-domain/PDEase-like"/>
    <property type="match status" value="1"/>
</dbReference>
<evidence type="ECO:0000256" key="3">
    <source>
        <dbReference type="ARBA" id="ARBA00022679"/>
    </source>
</evidence>
<dbReference type="NCBIfam" id="TIGR00229">
    <property type="entry name" value="sensory_box"/>
    <property type="match status" value="1"/>
</dbReference>
<evidence type="ECO:0000256" key="4">
    <source>
        <dbReference type="ARBA" id="ARBA00022741"/>
    </source>
</evidence>
<dbReference type="InterPro" id="IPR001610">
    <property type="entry name" value="PAC"/>
</dbReference>
<accession>A0A2S9SMI3</accession>
<dbReference type="SMART" id="SM00091">
    <property type="entry name" value="PAS"/>
    <property type="match status" value="1"/>
</dbReference>
<evidence type="ECO:0000259" key="11">
    <source>
        <dbReference type="PROSITE" id="PS50113"/>
    </source>
</evidence>
<evidence type="ECO:0000256" key="8">
    <source>
        <dbReference type="ARBA" id="ARBA00023012"/>
    </source>
</evidence>
<dbReference type="GO" id="GO:0004112">
    <property type="term" value="F:cyclic-nucleotide phosphodiesterase activity"/>
    <property type="evidence" value="ECO:0007669"/>
    <property type="project" value="UniProtKB-ARBA"/>
</dbReference>
<dbReference type="PANTHER" id="PTHR45228">
    <property type="entry name" value="CYCLIC DI-GMP PHOSPHODIESTERASE TM_0186-RELATED"/>
    <property type="match status" value="1"/>
</dbReference>
<evidence type="ECO:0000256" key="7">
    <source>
        <dbReference type="ARBA" id="ARBA00022840"/>
    </source>
</evidence>
<dbReference type="Gene3D" id="3.30.450.20">
    <property type="entry name" value="PAS domain"/>
    <property type="match status" value="2"/>
</dbReference>
<feature type="transmembrane region" description="Helical" evidence="9">
    <location>
        <begin position="5"/>
        <end position="23"/>
    </location>
</feature>
<protein>
    <submittedName>
        <fullName evidence="13">Response regulator receiver protein</fullName>
    </submittedName>
</protein>
<keyword evidence="7" id="KW-0067">ATP-binding</keyword>
<dbReference type="SMART" id="SM00086">
    <property type="entry name" value="PAC"/>
    <property type="match status" value="1"/>
</dbReference>
<feature type="domain" description="PAS" evidence="10">
    <location>
        <begin position="329"/>
        <end position="385"/>
    </location>
</feature>
<dbReference type="InterPro" id="IPR029151">
    <property type="entry name" value="Sensor-like_sf"/>
</dbReference>
<name>A0A2S9SMI3_9BACT</name>
<dbReference type="PANTHER" id="PTHR45228:SF9">
    <property type="entry name" value="3'3'-CGAMP-SPECIFIC PHOSPHODIESTERASE 2"/>
    <property type="match status" value="1"/>
</dbReference>
<gene>
    <name evidence="13" type="ORF">CJ669_06390</name>
</gene>
<dbReference type="InterPro" id="IPR013655">
    <property type="entry name" value="PAS_fold_3"/>
</dbReference>
<dbReference type="EMBL" id="NXGJ01000006">
    <property type="protein sequence ID" value="PRM87797.1"/>
    <property type="molecule type" value="Genomic_DNA"/>
</dbReference>
<keyword evidence="2" id="KW-0597">Phosphoprotein</keyword>
<keyword evidence="9" id="KW-1133">Transmembrane helix</keyword>